<organism evidence="2 3">
    <name type="scientific">Gnathostoma spinigerum</name>
    <dbReference type="NCBI Taxonomy" id="75299"/>
    <lineage>
        <taxon>Eukaryota</taxon>
        <taxon>Metazoa</taxon>
        <taxon>Ecdysozoa</taxon>
        <taxon>Nematoda</taxon>
        <taxon>Chromadorea</taxon>
        <taxon>Rhabditida</taxon>
        <taxon>Spirurina</taxon>
        <taxon>Gnathostomatomorpha</taxon>
        <taxon>Gnathostomatoidea</taxon>
        <taxon>Gnathostomatidae</taxon>
        <taxon>Gnathostoma</taxon>
    </lineage>
</organism>
<evidence type="ECO:0000313" key="3">
    <source>
        <dbReference type="Proteomes" id="UP001608902"/>
    </source>
</evidence>
<protein>
    <recommendedName>
        <fullName evidence="1">DUF7083 domain-containing protein</fullName>
    </recommendedName>
</protein>
<accession>A0ABD6ERQ6</accession>
<dbReference type="Proteomes" id="UP001608902">
    <property type="component" value="Unassembled WGS sequence"/>
</dbReference>
<name>A0ABD6ERQ6_9BILA</name>
<proteinExistence type="predicted"/>
<evidence type="ECO:0000259" key="1">
    <source>
        <dbReference type="Pfam" id="PF23309"/>
    </source>
</evidence>
<evidence type="ECO:0000313" key="2">
    <source>
        <dbReference type="EMBL" id="MFH4979237.1"/>
    </source>
</evidence>
<feature type="domain" description="DUF7083" evidence="1">
    <location>
        <begin position="71"/>
        <end position="154"/>
    </location>
</feature>
<dbReference type="EMBL" id="JBGFUD010003981">
    <property type="protein sequence ID" value="MFH4979237.1"/>
    <property type="molecule type" value="Genomic_DNA"/>
</dbReference>
<gene>
    <name evidence="2" type="ORF">AB6A40_005946</name>
</gene>
<reference evidence="2 3" key="1">
    <citation type="submission" date="2024-08" db="EMBL/GenBank/DDBJ databases">
        <title>Gnathostoma spinigerum genome.</title>
        <authorList>
            <person name="Gonzalez-Bertolin B."/>
            <person name="Monzon S."/>
            <person name="Zaballos A."/>
            <person name="Jimenez P."/>
            <person name="Dekumyoy P."/>
            <person name="Varona S."/>
            <person name="Cuesta I."/>
            <person name="Sumanam S."/>
            <person name="Adisakwattana P."/>
            <person name="Gasser R.B."/>
            <person name="Hernandez-Gonzalez A."/>
            <person name="Young N.D."/>
            <person name="Perteguer M.J."/>
        </authorList>
    </citation>
    <scope>NUCLEOTIDE SEQUENCE [LARGE SCALE GENOMIC DNA]</scope>
    <source>
        <strain evidence="2">AL3</strain>
        <tissue evidence="2">Liver</tissue>
    </source>
</reference>
<sequence>MSEANDASASHTADPLIMLLQQQQQQMQQQQQQMQQLRSMLAYMQQPRQPSSTDEKVSTATPVAISAVNPALENFITTFSYLPEDGITFAAWFKLYEDNFTVDAQKLDDAARVRFLLRKLDAAAHERYVNYILPRQTRDVNFNETVATLKDIFGPPHLDIQPTLPVSQTGQKRMR</sequence>
<dbReference type="Pfam" id="PF23309">
    <property type="entry name" value="DUF7083"/>
    <property type="match status" value="1"/>
</dbReference>
<keyword evidence="3" id="KW-1185">Reference proteome</keyword>
<dbReference type="InterPro" id="IPR055510">
    <property type="entry name" value="DUF7083"/>
</dbReference>
<dbReference type="AlphaFoldDB" id="A0ABD6ERQ6"/>
<comment type="caution">
    <text evidence="2">The sequence shown here is derived from an EMBL/GenBank/DDBJ whole genome shotgun (WGS) entry which is preliminary data.</text>
</comment>